<dbReference type="AlphaFoldDB" id="A0A2K8KG30"/>
<dbReference type="RefSeq" id="WP_071479937.1">
    <property type="nucleotide sequence ID" value="NZ_SODJ01000020.1"/>
</dbReference>
<sequence length="131" mass="14749">MKKPMNNPQTGGGEELPQTMNLLEFSRVVMASENITEQEYIDLMRRVLPLHELPKLNREEVANFAGAACWLYDLSILLSERIEREEHGLANSHLGSPCVPGGHFFVDNILTRAGDEPDFSLLDRLSRGTIQ</sequence>
<protein>
    <submittedName>
        <fullName evidence="1">Uncharacterized protein</fullName>
    </submittedName>
</protein>
<accession>A0A2K8KG30</accession>
<proteinExistence type="predicted"/>
<dbReference type="STRING" id="441209.GCA_001870665_00864"/>
<evidence type="ECO:0000313" key="2">
    <source>
        <dbReference type="Proteomes" id="UP000228948"/>
    </source>
</evidence>
<dbReference type="EMBL" id="CP024899">
    <property type="protein sequence ID" value="ATX66705.1"/>
    <property type="molecule type" value="Genomic_DNA"/>
</dbReference>
<reference evidence="1 2" key="1">
    <citation type="submission" date="2017-11" db="EMBL/GenBank/DDBJ databases">
        <title>Revised Sequence and Annotation of the Rhodobaca barguzinensis strain alga05 Genome.</title>
        <authorList>
            <person name="Kopejtka K."/>
            <person name="Tomasch J.M."/>
            <person name="Bunk B."/>
            <person name="Koblizek M."/>
        </authorList>
    </citation>
    <scope>NUCLEOTIDE SEQUENCE [LARGE SCALE GENOMIC DNA]</scope>
    <source>
        <strain evidence="2">alga05</strain>
    </source>
</reference>
<organism evidence="1 2">
    <name type="scientific">Roseinatronobacter bogoriensis subsp. barguzinensis</name>
    <dbReference type="NCBI Taxonomy" id="441209"/>
    <lineage>
        <taxon>Bacteria</taxon>
        <taxon>Pseudomonadati</taxon>
        <taxon>Pseudomonadota</taxon>
        <taxon>Alphaproteobacteria</taxon>
        <taxon>Rhodobacterales</taxon>
        <taxon>Paracoccaceae</taxon>
        <taxon>Roseinatronobacter</taxon>
    </lineage>
</organism>
<name>A0A2K8KG30_9RHOB</name>
<dbReference type="Proteomes" id="UP000228948">
    <property type="component" value="Chromosome"/>
</dbReference>
<keyword evidence="2" id="KW-1185">Reference proteome</keyword>
<evidence type="ECO:0000313" key="1">
    <source>
        <dbReference type="EMBL" id="ATX66705.1"/>
    </source>
</evidence>
<dbReference type="KEGG" id="rbg:BG454_13480"/>
<gene>
    <name evidence="1" type="ORF">BG454_13480</name>
</gene>